<dbReference type="GO" id="GO:0016020">
    <property type="term" value="C:membrane"/>
    <property type="evidence" value="ECO:0007669"/>
    <property type="project" value="UniProtKB-SubCell"/>
</dbReference>
<evidence type="ECO:0000256" key="3">
    <source>
        <dbReference type="ARBA" id="ARBA00022692"/>
    </source>
</evidence>
<evidence type="ECO:0000313" key="7">
    <source>
        <dbReference type="EMBL" id="KAH3812137.1"/>
    </source>
</evidence>
<dbReference type="Proteomes" id="UP000828390">
    <property type="component" value="Unassembled WGS sequence"/>
</dbReference>
<sequence>MLVDTTLFIQEAALVTTCLLGDHLLKSSVTRQRYVVAVCDSVTHGLIGGISWAILTNATLCRTDLFQCLVAMMLSMMVDVDHFLAAGSLSLKAALSLPSRPPFHASTVILVTDIILLTLATILKSHRLVTMAMMFTMSWFSHHLRDAERRGLWFYPLGNTPPLPKTVYIGIIVCMTIVFRYLFLYYVRPIAREKIVQTDGIV</sequence>
<keyword evidence="4 6" id="KW-1133">Transmembrane helix</keyword>
<evidence type="ECO:0000256" key="1">
    <source>
        <dbReference type="ARBA" id="ARBA00004141"/>
    </source>
</evidence>
<dbReference type="PANTHER" id="PTHR13628:SF1">
    <property type="entry name" value="TRANSMEMBRANE PROTEIN 267"/>
    <property type="match status" value="1"/>
</dbReference>
<reference evidence="7" key="1">
    <citation type="journal article" date="2019" name="bioRxiv">
        <title>The Genome of the Zebra Mussel, Dreissena polymorpha: A Resource for Invasive Species Research.</title>
        <authorList>
            <person name="McCartney M.A."/>
            <person name="Auch B."/>
            <person name="Kono T."/>
            <person name="Mallez S."/>
            <person name="Zhang Y."/>
            <person name="Obille A."/>
            <person name="Becker A."/>
            <person name="Abrahante J.E."/>
            <person name="Garbe J."/>
            <person name="Badalamenti J.P."/>
            <person name="Herman A."/>
            <person name="Mangelson H."/>
            <person name="Liachko I."/>
            <person name="Sullivan S."/>
            <person name="Sone E.D."/>
            <person name="Koren S."/>
            <person name="Silverstein K.A.T."/>
            <person name="Beckman K.B."/>
            <person name="Gohl D.M."/>
        </authorList>
    </citation>
    <scope>NUCLEOTIDE SEQUENCE</scope>
    <source>
        <strain evidence="7">Duluth1</strain>
        <tissue evidence="7">Whole animal</tissue>
    </source>
</reference>
<evidence type="ECO:0000256" key="5">
    <source>
        <dbReference type="ARBA" id="ARBA00023136"/>
    </source>
</evidence>
<reference evidence="7" key="2">
    <citation type="submission" date="2020-11" db="EMBL/GenBank/DDBJ databases">
        <authorList>
            <person name="McCartney M.A."/>
            <person name="Auch B."/>
            <person name="Kono T."/>
            <person name="Mallez S."/>
            <person name="Becker A."/>
            <person name="Gohl D.M."/>
            <person name="Silverstein K.A.T."/>
            <person name="Koren S."/>
            <person name="Bechman K.B."/>
            <person name="Herman A."/>
            <person name="Abrahante J.E."/>
            <person name="Garbe J."/>
        </authorList>
    </citation>
    <scope>NUCLEOTIDE SEQUENCE</scope>
    <source>
        <strain evidence="7">Duluth1</strain>
        <tissue evidence="7">Whole animal</tissue>
    </source>
</reference>
<comment type="caution">
    <text evidence="7">The sequence shown here is derived from an EMBL/GenBank/DDBJ whole genome shotgun (WGS) entry which is preliminary data.</text>
</comment>
<dbReference type="EMBL" id="JAIWYP010000006">
    <property type="protein sequence ID" value="KAH3812137.1"/>
    <property type="molecule type" value="Genomic_DNA"/>
</dbReference>
<name>A0A9D4JLU4_DREPO</name>
<feature type="transmembrane region" description="Helical" evidence="6">
    <location>
        <begin position="165"/>
        <end position="187"/>
    </location>
</feature>
<gene>
    <name evidence="7" type="ORF">DPMN_140560</name>
</gene>
<protein>
    <recommendedName>
        <fullName evidence="2">Transmembrane protein 267</fullName>
    </recommendedName>
</protein>
<dbReference type="AlphaFoldDB" id="A0A9D4JLU4"/>
<feature type="transmembrane region" description="Helical" evidence="6">
    <location>
        <begin position="103"/>
        <end position="123"/>
    </location>
</feature>
<dbReference type="PANTHER" id="PTHR13628">
    <property type="entry name" value="TRANSMEMBRANE PROTEIN 267"/>
    <property type="match status" value="1"/>
</dbReference>
<comment type="subcellular location">
    <subcellularLocation>
        <location evidence="1">Membrane</location>
        <topology evidence="1">Multi-pass membrane protein</topology>
    </subcellularLocation>
</comment>
<organism evidence="7 8">
    <name type="scientific">Dreissena polymorpha</name>
    <name type="common">Zebra mussel</name>
    <name type="synonym">Mytilus polymorpha</name>
    <dbReference type="NCBI Taxonomy" id="45954"/>
    <lineage>
        <taxon>Eukaryota</taxon>
        <taxon>Metazoa</taxon>
        <taxon>Spiralia</taxon>
        <taxon>Lophotrochozoa</taxon>
        <taxon>Mollusca</taxon>
        <taxon>Bivalvia</taxon>
        <taxon>Autobranchia</taxon>
        <taxon>Heteroconchia</taxon>
        <taxon>Euheterodonta</taxon>
        <taxon>Imparidentia</taxon>
        <taxon>Neoheterodontei</taxon>
        <taxon>Myida</taxon>
        <taxon>Dreissenoidea</taxon>
        <taxon>Dreissenidae</taxon>
        <taxon>Dreissena</taxon>
    </lineage>
</organism>
<evidence type="ECO:0000256" key="2">
    <source>
        <dbReference type="ARBA" id="ARBA00013977"/>
    </source>
</evidence>
<evidence type="ECO:0000313" key="8">
    <source>
        <dbReference type="Proteomes" id="UP000828390"/>
    </source>
</evidence>
<evidence type="ECO:0000256" key="6">
    <source>
        <dbReference type="SAM" id="Phobius"/>
    </source>
</evidence>
<evidence type="ECO:0000256" key="4">
    <source>
        <dbReference type="ARBA" id="ARBA00022989"/>
    </source>
</evidence>
<keyword evidence="8" id="KW-1185">Reference proteome</keyword>
<dbReference type="InterPro" id="IPR026572">
    <property type="entry name" value="TMEM267"/>
</dbReference>
<dbReference type="OrthoDB" id="10014558at2759"/>
<feature type="transmembrane region" description="Helical" evidence="6">
    <location>
        <begin position="34"/>
        <end position="56"/>
    </location>
</feature>
<keyword evidence="3 6" id="KW-0812">Transmembrane</keyword>
<keyword evidence="5 6" id="KW-0472">Membrane</keyword>
<feature type="transmembrane region" description="Helical" evidence="6">
    <location>
        <begin position="68"/>
        <end position="91"/>
    </location>
</feature>
<proteinExistence type="predicted"/>
<accession>A0A9D4JLU4</accession>